<dbReference type="EMBL" id="GG704915">
    <property type="protein sequence ID" value="EAS27856.1"/>
    <property type="molecule type" value="Genomic_DNA"/>
</dbReference>
<organism evidence="1 2">
    <name type="scientific">Coccidioides immitis (strain RS)</name>
    <name type="common">Valley fever fungus</name>
    <dbReference type="NCBI Taxonomy" id="246410"/>
    <lineage>
        <taxon>Eukaryota</taxon>
        <taxon>Fungi</taxon>
        <taxon>Dikarya</taxon>
        <taxon>Ascomycota</taxon>
        <taxon>Pezizomycotina</taxon>
        <taxon>Eurotiomycetes</taxon>
        <taxon>Eurotiomycetidae</taxon>
        <taxon>Onygenales</taxon>
        <taxon>Onygenaceae</taxon>
        <taxon>Coccidioides</taxon>
    </lineage>
</organism>
<name>A0A0E1RUM6_COCIM</name>
<evidence type="ECO:0000313" key="1">
    <source>
        <dbReference type="EMBL" id="EAS27856.1"/>
    </source>
</evidence>
<accession>A0A0E1RUM6</accession>
<reference evidence="2" key="2">
    <citation type="journal article" date="2010" name="Genome Res.">
        <title>Population genomic sequencing of Coccidioides fungi reveals recent hybridization and transposon control.</title>
        <authorList>
            <person name="Neafsey D.E."/>
            <person name="Barker B.M."/>
            <person name="Sharpton T.J."/>
            <person name="Stajich J.E."/>
            <person name="Park D.J."/>
            <person name="Whiston E."/>
            <person name="Hung C.-Y."/>
            <person name="McMahan C."/>
            <person name="White J."/>
            <person name="Sykes S."/>
            <person name="Heiman D."/>
            <person name="Young S."/>
            <person name="Zeng Q."/>
            <person name="Abouelleil A."/>
            <person name="Aftuck L."/>
            <person name="Bessette D."/>
            <person name="Brown A."/>
            <person name="FitzGerald M."/>
            <person name="Lui A."/>
            <person name="Macdonald J.P."/>
            <person name="Priest M."/>
            <person name="Orbach M.J."/>
            <person name="Galgiani J.N."/>
            <person name="Kirkland T.N."/>
            <person name="Cole G.T."/>
            <person name="Birren B.W."/>
            <person name="Henn M.R."/>
            <person name="Taylor J.W."/>
            <person name="Rounsley S.D."/>
        </authorList>
    </citation>
    <scope>GENOME REANNOTATION</scope>
    <source>
        <strain evidence="2">RS</strain>
    </source>
</reference>
<keyword evidence="2" id="KW-1185">Reference proteome</keyword>
<dbReference type="RefSeq" id="XP_001239439.1">
    <property type="nucleotide sequence ID" value="XM_001239438.1"/>
</dbReference>
<sequence>MNCSDLELALWRRVLLSHHALSGGSSLYRAVCSVLVVVQSGLDPKDRGTRRHHIVYAILKEWSNEPDLEKPQKAMNPTGKTTKHLSLPFDKPANFPWPVYYTGKVWAREQPRVPCLFYRDPAGLIHSASRLPELWPDVDLRPLL</sequence>
<dbReference type="KEGG" id="cim:CIMG_09060"/>
<dbReference type="VEuPathDB" id="FungiDB:CIMG_09060"/>
<protein>
    <submittedName>
        <fullName evidence="1">Uncharacterized protein</fullName>
    </submittedName>
</protein>
<dbReference type="InParanoid" id="A0A0E1RUM6"/>
<evidence type="ECO:0000313" key="2">
    <source>
        <dbReference type="Proteomes" id="UP000001261"/>
    </source>
</evidence>
<dbReference type="GeneID" id="4558268"/>
<dbReference type="AlphaFoldDB" id="A0A0E1RUM6"/>
<proteinExistence type="predicted"/>
<reference evidence="2" key="1">
    <citation type="journal article" date="2009" name="Genome Res.">
        <title>Comparative genomic analyses of the human fungal pathogens Coccidioides and their relatives.</title>
        <authorList>
            <person name="Sharpton T.J."/>
            <person name="Stajich J.E."/>
            <person name="Rounsley S.D."/>
            <person name="Gardner M.J."/>
            <person name="Wortman J.R."/>
            <person name="Jordar V.S."/>
            <person name="Maiti R."/>
            <person name="Kodira C.D."/>
            <person name="Neafsey D.E."/>
            <person name="Zeng Q."/>
            <person name="Hung C.-Y."/>
            <person name="McMahan C."/>
            <person name="Muszewska A."/>
            <person name="Grynberg M."/>
            <person name="Mandel M.A."/>
            <person name="Kellner E.M."/>
            <person name="Barker B.M."/>
            <person name="Galgiani J.N."/>
            <person name="Orbach M.J."/>
            <person name="Kirkland T.N."/>
            <person name="Cole G.T."/>
            <person name="Henn M.R."/>
            <person name="Birren B.W."/>
            <person name="Taylor J.W."/>
        </authorList>
    </citation>
    <scope>NUCLEOTIDE SEQUENCE [LARGE SCALE GENOMIC DNA]</scope>
    <source>
        <strain evidence="2">RS</strain>
    </source>
</reference>
<dbReference type="Proteomes" id="UP000001261">
    <property type="component" value="Unassembled WGS sequence"/>
</dbReference>
<gene>
    <name evidence="1" type="ORF">CIMG_09060</name>
</gene>